<evidence type="ECO:0000256" key="1">
    <source>
        <dbReference type="ARBA" id="ARBA00023015"/>
    </source>
</evidence>
<dbReference type="PROSITE" id="PS01124">
    <property type="entry name" value="HTH_ARAC_FAMILY_2"/>
    <property type="match status" value="1"/>
</dbReference>
<dbReference type="SMART" id="SM00342">
    <property type="entry name" value="HTH_ARAC"/>
    <property type="match status" value="1"/>
</dbReference>
<dbReference type="PROSITE" id="PS00041">
    <property type="entry name" value="HTH_ARAC_FAMILY_1"/>
    <property type="match status" value="1"/>
</dbReference>
<dbReference type="Pfam" id="PF12833">
    <property type="entry name" value="HTH_18"/>
    <property type="match status" value="1"/>
</dbReference>
<dbReference type="PANTHER" id="PTHR46796">
    <property type="entry name" value="HTH-TYPE TRANSCRIPTIONAL ACTIVATOR RHAS-RELATED"/>
    <property type="match status" value="1"/>
</dbReference>
<evidence type="ECO:0000256" key="3">
    <source>
        <dbReference type="ARBA" id="ARBA00023163"/>
    </source>
</evidence>
<keyword evidence="3" id="KW-0804">Transcription</keyword>
<organism evidence="5 6">
    <name type="scientific">Leifsonia virtsii</name>
    <dbReference type="NCBI Taxonomy" id="3035915"/>
    <lineage>
        <taxon>Bacteria</taxon>
        <taxon>Bacillati</taxon>
        <taxon>Actinomycetota</taxon>
        <taxon>Actinomycetes</taxon>
        <taxon>Micrococcales</taxon>
        <taxon>Microbacteriaceae</taxon>
        <taxon>Leifsonia</taxon>
    </lineage>
</organism>
<comment type="caution">
    <text evidence="5">The sequence shown here is derived from an EMBL/GenBank/DDBJ whole genome shotgun (WGS) entry which is preliminary data.</text>
</comment>
<name>A0ABT8IW69_9MICO</name>
<dbReference type="RefSeq" id="WP_301216818.1">
    <property type="nucleotide sequence ID" value="NZ_JAROCB010000001.1"/>
</dbReference>
<dbReference type="InterPro" id="IPR009057">
    <property type="entry name" value="Homeodomain-like_sf"/>
</dbReference>
<dbReference type="EMBL" id="JAROCB010000001">
    <property type="protein sequence ID" value="MDN4596612.1"/>
    <property type="molecule type" value="Genomic_DNA"/>
</dbReference>
<dbReference type="InterPro" id="IPR050204">
    <property type="entry name" value="AraC_XylS_family_regulators"/>
</dbReference>
<sequence>MLITEDVRTSDIEEAERVLAGTYRRANVLETREPFRFEQSVRGDDRVQLARYRIPSPAEFAVDVDGVLAVGSLLSGAYRAEANGEGVDPSGAFLLPPGQARSWSRGLDLATVYLDLRALAAAVAGPEFDVVRLRVVALHPIDAAMQRQWDAARRFAAETFENPALLGEDLVRRTVGDVLIAHALACFAVEVPEGTPSGTADRPATLRRALRFIDDNASRPIGVEEIAGAARLSPRGLQDLFRRSLGTTPTRYLRAVRLDGARAELERSDAESASVAEIAARWGFVHAARFAQAYREAFGENPSRTLRR</sequence>
<accession>A0ABT8IW69</accession>
<evidence type="ECO:0000313" key="6">
    <source>
        <dbReference type="Proteomes" id="UP001174210"/>
    </source>
</evidence>
<keyword evidence="1" id="KW-0805">Transcription regulation</keyword>
<keyword evidence="2" id="KW-0238">DNA-binding</keyword>
<feature type="domain" description="HTH araC/xylS-type" evidence="4">
    <location>
        <begin position="207"/>
        <end position="308"/>
    </location>
</feature>
<reference evidence="5" key="1">
    <citation type="submission" date="2023-03" db="EMBL/GenBank/DDBJ databases">
        <title>MT1 and MT2 Draft Genomes of Novel Species.</title>
        <authorList>
            <person name="Venkateswaran K."/>
        </authorList>
    </citation>
    <scope>NUCLEOTIDE SEQUENCE</scope>
    <source>
        <strain evidence="5">F6_8S_P_1A</strain>
    </source>
</reference>
<dbReference type="InterPro" id="IPR018060">
    <property type="entry name" value="HTH_AraC"/>
</dbReference>
<proteinExistence type="predicted"/>
<dbReference type="InterPro" id="IPR018062">
    <property type="entry name" value="HTH_AraC-typ_CS"/>
</dbReference>
<dbReference type="PANTHER" id="PTHR46796:SF6">
    <property type="entry name" value="ARAC SUBFAMILY"/>
    <property type="match status" value="1"/>
</dbReference>
<dbReference type="Proteomes" id="UP001174210">
    <property type="component" value="Unassembled WGS sequence"/>
</dbReference>
<protein>
    <submittedName>
        <fullName evidence="5">Helix-turn-helix transcriptional regulator</fullName>
    </submittedName>
</protein>
<gene>
    <name evidence="5" type="ORF">P5G59_05630</name>
</gene>
<keyword evidence="6" id="KW-1185">Reference proteome</keyword>
<dbReference type="Gene3D" id="1.10.10.60">
    <property type="entry name" value="Homeodomain-like"/>
    <property type="match status" value="1"/>
</dbReference>
<evidence type="ECO:0000256" key="2">
    <source>
        <dbReference type="ARBA" id="ARBA00023125"/>
    </source>
</evidence>
<evidence type="ECO:0000259" key="4">
    <source>
        <dbReference type="PROSITE" id="PS01124"/>
    </source>
</evidence>
<evidence type="ECO:0000313" key="5">
    <source>
        <dbReference type="EMBL" id="MDN4596612.1"/>
    </source>
</evidence>
<dbReference type="SUPFAM" id="SSF46689">
    <property type="entry name" value="Homeodomain-like"/>
    <property type="match status" value="2"/>
</dbReference>